<organism evidence="1 2">
    <name type="scientific">Puccinia sorghi</name>
    <dbReference type="NCBI Taxonomy" id="27349"/>
    <lineage>
        <taxon>Eukaryota</taxon>
        <taxon>Fungi</taxon>
        <taxon>Dikarya</taxon>
        <taxon>Basidiomycota</taxon>
        <taxon>Pucciniomycotina</taxon>
        <taxon>Pucciniomycetes</taxon>
        <taxon>Pucciniales</taxon>
        <taxon>Pucciniaceae</taxon>
        <taxon>Puccinia</taxon>
    </lineage>
</organism>
<reference evidence="1 2" key="1">
    <citation type="submission" date="2015-08" db="EMBL/GenBank/DDBJ databases">
        <title>Next Generation Sequencing and Analysis of the Genome of Puccinia sorghi L Schw, the Causal Agent of Maize Common Rust.</title>
        <authorList>
            <person name="Rochi L."/>
            <person name="Burguener G."/>
            <person name="Darino M."/>
            <person name="Turjanski A."/>
            <person name="Kreff E."/>
            <person name="Dieguez M.J."/>
            <person name="Sacco F."/>
        </authorList>
    </citation>
    <scope>NUCLEOTIDE SEQUENCE [LARGE SCALE GENOMIC DNA]</scope>
    <source>
        <strain evidence="1 2">RO10H11247</strain>
    </source>
</reference>
<sequence length="349" mass="39831">MGLGWHPHVLNYSIGKSIRRKNIISFLRESGMVTDHFIKILIPILDIIYPNLLMCHIDLVILWPPKVFIILTWGCYITNLDSNKRCRGRMNTVRRCSYKIGLEEQNKSWLSWLQIGCQMVHFGCMFDEIWYSRNGDEKCPFFSGKGPSISQASSANVNHVYVDLNFVLSWHITKPWLAHSQVEVGQDQLMLGQWPQSFMPSKLSWRAEFLIGTLVFDLVVTVKPQASSQLLCLAFSMELCQCSACMNFTVFEGTEHFILYKRSTQKILYAVLFVSWLHLFCKVSRENFQIAITIITNILSMDFTNSVSFQGIKAIRCGNSKGPALTEGHKDGKKAGISLQVQNNCSKQP</sequence>
<dbReference type="EMBL" id="LAVV01007054">
    <property type="protein sequence ID" value="KNZ57274.1"/>
    <property type="molecule type" value="Genomic_DNA"/>
</dbReference>
<evidence type="ECO:0000313" key="1">
    <source>
        <dbReference type="EMBL" id="KNZ57274.1"/>
    </source>
</evidence>
<proteinExistence type="predicted"/>
<comment type="caution">
    <text evidence="1">The sequence shown here is derived from an EMBL/GenBank/DDBJ whole genome shotgun (WGS) entry which is preliminary data.</text>
</comment>
<gene>
    <name evidence="1" type="ORF">VP01_2196g3</name>
</gene>
<protein>
    <submittedName>
        <fullName evidence="1">Uncharacterized protein</fullName>
    </submittedName>
</protein>
<keyword evidence="2" id="KW-1185">Reference proteome</keyword>
<accession>A0A0L6V981</accession>
<dbReference type="Proteomes" id="UP000037035">
    <property type="component" value="Unassembled WGS sequence"/>
</dbReference>
<evidence type="ECO:0000313" key="2">
    <source>
        <dbReference type="Proteomes" id="UP000037035"/>
    </source>
</evidence>
<dbReference type="VEuPathDB" id="FungiDB:VP01_2196g3"/>
<dbReference type="AlphaFoldDB" id="A0A0L6V981"/>
<name>A0A0L6V981_9BASI</name>